<protein>
    <recommendedName>
        <fullName evidence="4">Secreted protein</fullName>
    </recommendedName>
</protein>
<reference evidence="2" key="1">
    <citation type="submission" date="2020-05" db="UniProtKB">
        <authorList>
            <consortium name="EnsemblMetazoa"/>
        </authorList>
    </citation>
    <scope>IDENTIFICATION</scope>
    <source>
        <strain evidence="2">MAF</strain>
    </source>
</reference>
<proteinExistence type="predicted"/>
<dbReference type="VEuPathDB" id="VectorBase:AMEM011849"/>
<evidence type="ECO:0000256" key="1">
    <source>
        <dbReference type="SAM" id="SignalP"/>
    </source>
</evidence>
<evidence type="ECO:0008006" key="4">
    <source>
        <dbReference type="Google" id="ProtNLM"/>
    </source>
</evidence>
<dbReference type="EnsemblMetazoa" id="AMEM011849-RA">
    <property type="protein sequence ID" value="AMEM011849-PA"/>
    <property type="gene ID" value="AMEM011849"/>
</dbReference>
<name>A0A182VAX4_ANOME</name>
<evidence type="ECO:0000313" key="3">
    <source>
        <dbReference type="Proteomes" id="UP000075903"/>
    </source>
</evidence>
<dbReference type="AlphaFoldDB" id="A0A182VAX4"/>
<keyword evidence="3" id="KW-1185">Reference proteome</keyword>
<feature type="signal peptide" evidence="1">
    <location>
        <begin position="1"/>
        <end position="24"/>
    </location>
</feature>
<keyword evidence="1" id="KW-0732">Signal</keyword>
<sequence>MVTKFHLHALALIALCYTLHPALYSHDHDRTRASLFPLPDDLSGRVANFQPPGPSQLDGGLGNGAEHWPHQQVVARERKRSPITSAADPSSAIDSSDHVCLWRRLGDAVTDGFHFTF</sequence>
<dbReference type="Proteomes" id="UP000075903">
    <property type="component" value="Unassembled WGS sequence"/>
</dbReference>
<accession>A0A182VAX4</accession>
<evidence type="ECO:0000313" key="2">
    <source>
        <dbReference type="EnsemblMetazoa" id="AMEM011849-PA"/>
    </source>
</evidence>
<organism evidence="2 3">
    <name type="scientific">Anopheles merus</name>
    <name type="common">Mosquito</name>
    <dbReference type="NCBI Taxonomy" id="30066"/>
    <lineage>
        <taxon>Eukaryota</taxon>
        <taxon>Metazoa</taxon>
        <taxon>Ecdysozoa</taxon>
        <taxon>Arthropoda</taxon>
        <taxon>Hexapoda</taxon>
        <taxon>Insecta</taxon>
        <taxon>Pterygota</taxon>
        <taxon>Neoptera</taxon>
        <taxon>Endopterygota</taxon>
        <taxon>Diptera</taxon>
        <taxon>Nematocera</taxon>
        <taxon>Culicoidea</taxon>
        <taxon>Culicidae</taxon>
        <taxon>Anophelinae</taxon>
        <taxon>Anopheles</taxon>
    </lineage>
</organism>
<feature type="chain" id="PRO_5008139408" description="Secreted protein" evidence="1">
    <location>
        <begin position="25"/>
        <end position="117"/>
    </location>
</feature>